<name>A0A367IR92_RHIAZ</name>
<dbReference type="GO" id="GO:0003676">
    <property type="term" value="F:nucleic acid binding"/>
    <property type="evidence" value="ECO:0007669"/>
    <property type="project" value="InterPro"/>
</dbReference>
<dbReference type="InterPro" id="IPR036397">
    <property type="entry name" value="RNaseH_sf"/>
</dbReference>
<feature type="non-terminal residue" evidence="1">
    <location>
        <position position="232"/>
    </location>
</feature>
<dbReference type="OrthoDB" id="2289193at2759"/>
<evidence type="ECO:0008006" key="3">
    <source>
        <dbReference type="Google" id="ProtNLM"/>
    </source>
</evidence>
<protein>
    <recommendedName>
        <fullName evidence="3">Tc1-like transposase DDE domain-containing protein</fullName>
    </recommendedName>
</protein>
<dbReference type="STRING" id="86630.A0A367IR92"/>
<dbReference type="Gene3D" id="3.30.420.10">
    <property type="entry name" value="Ribonuclease H-like superfamily/Ribonuclease H"/>
    <property type="match status" value="1"/>
</dbReference>
<organism evidence="1 2">
    <name type="scientific">Rhizopus azygosporus</name>
    <name type="common">Rhizopus microsporus var. azygosporus</name>
    <dbReference type="NCBI Taxonomy" id="86630"/>
    <lineage>
        <taxon>Eukaryota</taxon>
        <taxon>Fungi</taxon>
        <taxon>Fungi incertae sedis</taxon>
        <taxon>Mucoromycota</taxon>
        <taxon>Mucoromycotina</taxon>
        <taxon>Mucoromycetes</taxon>
        <taxon>Mucorales</taxon>
        <taxon>Mucorineae</taxon>
        <taxon>Rhizopodaceae</taxon>
        <taxon>Rhizopus</taxon>
    </lineage>
</organism>
<dbReference type="AlphaFoldDB" id="A0A367IR92"/>
<dbReference type="Proteomes" id="UP000252139">
    <property type="component" value="Unassembled WGS sequence"/>
</dbReference>
<reference evidence="1 2" key="1">
    <citation type="journal article" date="2018" name="G3 (Bethesda)">
        <title>Phylogenetic and Phylogenomic Definition of Rhizopus Species.</title>
        <authorList>
            <person name="Gryganskyi A.P."/>
            <person name="Golan J."/>
            <person name="Dolatabadi S."/>
            <person name="Mondo S."/>
            <person name="Robb S."/>
            <person name="Idnurm A."/>
            <person name="Muszewska A."/>
            <person name="Steczkiewicz K."/>
            <person name="Masonjones S."/>
            <person name="Liao H.L."/>
            <person name="Gajdeczka M.T."/>
            <person name="Anike F."/>
            <person name="Vuek A."/>
            <person name="Anishchenko I.M."/>
            <person name="Voigt K."/>
            <person name="de Hoog G.S."/>
            <person name="Smith M.E."/>
            <person name="Heitman J."/>
            <person name="Vilgalys R."/>
            <person name="Stajich J.E."/>
        </authorList>
    </citation>
    <scope>NUCLEOTIDE SEQUENCE [LARGE SCALE GENOMIC DNA]</scope>
    <source>
        <strain evidence="1 2">CBS 357.93</strain>
    </source>
</reference>
<proteinExistence type="predicted"/>
<evidence type="ECO:0000313" key="2">
    <source>
        <dbReference type="Proteomes" id="UP000252139"/>
    </source>
</evidence>
<evidence type="ECO:0000313" key="1">
    <source>
        <dbReference type="EMBL" id="RCH80214.1"/>
    </source>
</evidence>
<keyword evidence="2" id="KW-1185">Reference proteome</keyword>
<accession>A0A367IR92</accession>
<comment type="caution">
    <text evidence="1">The sequence shown here is derived from an EMBL/GenBank/DDBJ whole genome shotgun (WGS) entry which is preliminary data.</text>
</comment>
<gene>
    <name evidence="1" type="ORF">CU097_003300</name>
</gene>
<dbReference type="EMBL" id="PJQL01004036">
    <property type="protein sequence ID" value="RCH80214.1"/>
    <property type="molecule type" value="Genomic_DNA"/>
</dbReference>
<sequence>MRVFTVLMNDLRVTTSYKYPKTSIHVMKVSTEAQFIFEDGQVGQRNETGAELMEVDQYDPQTKALTTLGQYSQYQVDHQQASDEINEESNTQVSAGGLMELFDKDQAATIKDAIEELSANFEGIKIGSTAVHDFLKVDMNFTIKRAVFHADKRNNEESVEERYRWATEIANSDVNFFRNCIFIDESGFHVNLKRTGAWGPKGKTPIIEVENSQAVSHTILGAISVYGVIHTS</sequence>